<protein>
    <recommendedName>
        <fullName evidence="3">Reverse transcriptase</fullName>
    </recommendedName>
</protein>
<dbReference type="EMBL" id="SDAM02000176">
    <property type="protein sequence ID" value="KAH6825293.1"/>
    <property type="molecule type" value="Genomic_DNA"/>
</dbReference>
<dbReference type="AlphaFoldDB" id="A0AAD4P389"/>
<comment type="caution">
    <text evidence="1">The sequence shown here is derived from an EMBL/GenBank/DDBJ whole genome shotgun (WGS) entry which is preliminary data.</text>
</comment>
<evidence type="ECO:0008006" key="3">
    <source>
        <dbReference type="Google" id="ProtNLM"/>
    </source>
</evidence>
<evidence type="ECO:0000313" key="1">
    <source>
        <dbReference type="EMBL" id="KAH6825293.1"/>
    </source>
</evidence>
<dbReference type="Proteomes" id="UP001190926">
    <property type="component" value="Unassembled WGS sequence"/>
</dbReference>
<gene>
    <name evidence="1" type="ORF">C2S53_007017</name>
</gene>
<accession>A0AAD4P389</accession>
<dbReference type="PANTHER" id="PTHR33116">
    <property type="entry name" value="REVERSE TRANSCRIPTASE ZINC-BINDING DOMAIN-CONTAINING PROTEIN-RELATED-RELATED"/>
    <property type="match status" value="1"/>
</dbReference>
<organism evidence="1 2">
    <name type="scientific">Perilla frutescens var. hirtella</name>
    <name type="common">Perilla citriodora</name>
    <name type="synonym">Perilla setoyensis</name>
    <dbReference type="NCBI Taxonomy" id="608512"/>
    <lineage>
        <taxon>Eukaryota</taxon>
        <taxon>Viridiplantae</taxon>
        <taxon>Streptophyta</taxon>
        <taxon>Embryophyta</taxon>
        <taxon>Tracheophyta</taxon>
        <taxon>Spermatophyta</taxon>
        <taxon>Magnoliopsida</taxon>
        <taxon>eudicotyledons</taxon>
        <taxon>Gunneridae</taxon>
        <taxon>Pentapetalae</taxon>
        <taxon>asterids</taxon>
        <taxon>lamiids</taxon>
        <taxon>Lamiales</taxon>
        <taxon>Lamiaceae</taxon>
        <taxon>Nepetoideae</taxon>
        <taxon>Elsholtzieae</taxon>
        <taxon>Perilla</taxon>
    </lineage>
</organism>
<keyword evidence="2" id="KW-1185">Reference proteome</keyword>
<name>A0AAD4P389_PERFH</name>
<proteinExistence type="predicted"/>
<evidence type="ECO:0000313" key="2">
    <source>
        <dbReference type="Proteomes" id="UP001190926"/>
    </source>
</evidence>
<sequence>MGVLEEFEAISRLHINKHKSELFTTGLQGRELDEIHDAVGFQYGVWPVKYLGVLLDTKTLQVVHYNPLIDKIGEHINKWASKTFSHIGRVVLIQSVLQGVSCYWLQIFPLPEACTSKITRLCREFLWGSKIAPIA</sequence>
<reference evidence="1 2" key="1">
    <citation type="journal article" date="2021" name="Nat. Commun.">
        <title>Incipient diploidization of the medicinal plant Perilla within 10,000 years.</title>
        <authorList>
            <person name="Zhang Y."/>
            <person name="Shen Q."/>
            <person name="Leng L."/>
            <person name="Zhang D."/>
            <person name="Chen S."/>
            <person name="Shi Y."/>
            <person name="Ning Z."/>
            <person name="Chen S."/>
        </authorList>
    </citation>
    <scope>NUCLEOTIDE SEQUENCE [LARGE SCALE GENOMIC DNA]</scope>
    <source>
        <strain evidence="2">cv. PC099</strain>
    </source>
</reference>
<dbReference type="PANTHER" id="PTHR33116:SF80">
    <property type="entry name" value="REVERSE TRANSCRIPTASE ZINC-BINDING DOMAIN-CONTAINING PROTEIN"/>
    <property type="match status" value="1"/>
</dbReference>